<gene>
    <name evidence="1" type="ORF">DPMN_128381</name>
</gene>
<reference evidence="1" key="2">
    <citation type="submission" date="2020-11" db="EMBL/GenBank/DDBJ databases">
        <authorList>
            <person name="McCartney M.A."/>
            <person name="Auch B."/>
            <person name="Kono T."/>
            <person name="Mallez S."/>
            <person name="Becker A."/>
            <person name="Gohl D.M."/>
            <person name="Silverstein K.A.T."/>
            <person name="Koren S."/>
            <person name="Bechman K.B."/>
            <person name="Herman A."/>
            <person name="Abrahante J.E."/>
            <person name="Garbe J."/>
        </authorList>
    </citation>
    <scope>NUCLEOTIDE SEQUENCE</scope>
    <source>
        <strain evidence="1">Duluth1</strain>
        <tissue evidence="1">Whole animal</tissue>
    </source>
</reference>
<name>A0A9D4JVP3_DREPO</name>
<proteinExistence type="predicted"/>
<accession>A0A9D4JVP3</accession>
<evidence type="ECO:0000313" key="1">
    <source>
        <dbReference type="EMBL" id="KAH3826475.1"/>
    </source>
</evidence>
<evidence type="ECO:0000313" key="2">
    <source>
        <dbReference type="Proteomes" id="UP000828390"/>
    </source>
</evidence>
<keyword evidence="2" id="KW-1185">Reference proteome</keyword>
<comment type="caution">
    <text evidence="1">The sequence shown here is derived from an EMBL/GenBank/DDBJ whole genome shotgun (WGS) entry which is preliminary data.</text>
</comment>
<dbReference type="EMBL" id="JAIWYP010000005">
    <property type="protein sequence ID" value="KAH3826475.1"/>
    <property type="molecule type" value="Genomic_DNA"/>
</dbReference>
<dbReference type="Proteomes" id="UP000828390">
    <property type="component" value="Unassembled WGS sequence"/>
</dbReference>
<sequence>MQIKVIIVSDSSGSPSQTLNCKGHMVFMLHPQDKSLSVEAASILSYRWIMRGKRNWQLWLNGKMERESHCLYATTPAFTRSLSDYQGTIKS</sequence>
<protein>
    <submittedName>
        <fullName evidence="1">Uncharacterized protein</fullName>
    </submittedName>
</protein>
<organism evidence="1 2">
    <name type="scientific">Dreissena polymorpha</name>
    <name type="common">Zebra mussel</name>
    <name type="synonym">Mytilus polymorpha</name>
    <dbReference type="NCBI Taxonomy" id="45954"/>
    <lineage>
        <taxon>Eukaryota</taxon>
        <taxon>Metazoa</taxon>
        <taxon>Spiralia</taxon>
        <taxon>Lophotrochozoa</taxon>
        <taxon>Mollusca</taxon>
        <taxon>Bivalvia</taxon>
        <taxon>Autobranchia</taxon>
        <taxon>Heteroconchia</taxon>
        <taxon>Euheterodonta</taxon>
        <taxon>Imparidentia</taxon>
        <taxon>Neoheterodontei</taxon>
        <taxon>Myida</taxon>
        <taxon>Dreissenoidea</taxon>
        <taxon>Dreissenidae</taxon>
        <taxon>Dreissena</taxon>
    </lineage>
</organism>
<dbReference type="AlphaFoldDB" id="A0A9D4JVP3"/>
<reference evidence="1" key="1">
    <citation type="journal article" date="2019" name="bioRxiv">
        <title>The Genome of the Zebra Mussel, Dreissena polymorpha: A Resource for Invasive Species Research.</title>
        <authorList>
            <person name="McCartney M.A."/>
            <person name="Auch B."/>
            <person name="Kono T."/>
            <person name="Mallez S."/>
            <person name="Zhang Y."/>
            <person name="Obille A."/>
            <person name="Becker A."/>
            <person name="Abrahante J.E."/>
            <person name="Garbe J."/>
            <person name="Badalamenti J.P."/>
            <person name="Herman A."/>
            <person name="Mangelson H."/>
            <person name="Liachko I."/>
            <person name="Sullivan S."/>
            <person name="Sone E.D."/>
            <person name="Koren S."/>
            <person name="Silverstein K.A.T."/>
            <person name="Beckman K.B."/>
            <person name="Gohl D.M."/>
        </authorList>
    </citation>
    <scope>NUCLEOTIDE SEQUENCE</scope>
    <source>
        <strain evidence="1">Duluth1</strain>
        <tissue evidence="1">Whole animal</tissue>
    </source>
</reference>